<evidence type="ECO:0000313" key="2">
    <source>
        <dbReference type="Proteomes" id="UP001454036"/>
    </source>
</evidence>
<dbReference type="EMBL" id="BAABME010002881">
    <property type="protein sequence ID" value="GAA0156517.1"/>
    <property type="molecule type" value="Genomic_DNA"/>
</dbReference>
<organism evidence="1 2">
    <name type="scientific">Lithospermum erythrorhizon</name>
    <name type="common">Purple gromwell</name>
    <name type="synonym">Lithospermum officinale var. erythrorhizon</name>
    <dbReference type="NCBI Taxonomy" id="34254"/>
    <lineage>
        <taxon>Eukaryota</taxon>
        <taxon>Viridiplantae</taxon>
        <taxon>Streptophyta</taxon>
        <taxon>Embryophyta</taxon>
        <taxon>Tracheophyta</taxon>
        <taxon>Spermatophyta</taxon>
        <taxon>Magnoliopsida</taxon>
        <taxon>eudicotyledons</taxon>
        <taxon>Gunneridae</taxon>
        <taxon>Pentapetalae</taxon>
        <taxon>asterids</taxon>
        <taxon>lamiids</taxon>
        <taxon>Boraginales</taxon>
        <taxon>Boraginaceae</taxon>
        <taxon>Boraginoideae</taxon>
        <taxon>Lithospermeae</taxon>
        <taxon>Lithospermum</taxon>
    </lineage>
</organism>
<name>A0AAV3PXG1_LITER</name>
<keyword evidence="2" id="KW-1185">Reference proteome</keyword>
<comment type="caution">
    <text evidence="1">The sequence shown here is derived from an EMBL/GenBank/DDBJ whole genome shotgun (WGS) entry which is preliminary data.</text>
</comment>
<sequence length="88" mass="10253">MLQTWGTSLSLLFYYSLLHIKTLSRGLVLKTRHNLHDLQGINVLMNAEWINKRIAILDVYANHFGKAFWREIAGGMETHLLVLEPYTR</sequence>
<evidence type="ECO:0000313" key="1">
    <source>
        <dbReference type="EMBL" id="GAA0156517.1"/>
    </source>
</evidence>
<reference evidence="1 2" key="1">
    <citation type="submission" date="2024-01" db="EMBL/GenBank/DDBJ databases">
        <title>The complete chloroplast genome sequence of Lithospermum erythrorhizon: insights into the phylogenetic relationship among Boraginaceae species and the maternal lineages of purple gromwells.</title>
        <authorList>
            <person name="Okada T."/>
            <person name="Watanabe K."/>
        </authorList>
    </citation>
    <scope>NUCLEOTIDE SEQUENCE [LARGE SCALE GENOMIC DNA]</scope>
</reference>
<dbReference type="AlphaFoldDB" id="A0AAV3PXG1"/>
<protein>
    <submittedName>
        <fullName evidence="1">Uncharacterized protein</fullName>
    </submittedName>
</protein>
<dbReference type="Proteomes" id="UP001454036">
    <property type="component" value="Unassembled WGS sequence"/>
</dbReference>
<gene>
    <name evidence="1" type="ORF">LIER_14001</name>
</gene>
<accession>A0AAV3PXG1</accession>
<proteinExistence type="predicted"/>